<feature type="chain" id="PRO_5007636950" evidence="11">
    <location>
        <begin position="28"/>
        <end position="949"/>
    </location>
</feature>
<proteinExistence type="inferred from homology"/>
<comment type="similarity">
    <text evidence="3">Belongs to the PMP outer membrane protein family.</text>
</comment>
<evidence type="ECO:0000256" key="10">
    <source>
        <dbReference type="ARBA" id="ARBA00023237"/>
    </source>
</evidence>
<dbReference type="Pfam" id="PF02415">
    <property type="entry name" value="Chlam_PMP"/>
    <property type="match status" value="1"/>
</dbReference>
<dbReference type="EMBL" id="EF092089">
    <property type="protein sequence ID" value="ABO20813.1"/>
    <property type="molecule type" value="Genomic_DNA"/>
</dbReference>
<dbReference type="AlphaFoldDB" id="A8QM62"/>
<reference evidence="13" key="2">
    <citation type="journal article" date="2010" name="Vet. Microbiol.">
        <title>Polymorphic membrane proteins 1 and 7 from Chlamydophila felis are significant immunodominant proteins.</title>
        <authorList>
            <person name="Harley R."/>
            <person name="Catanese B."/>
            <person name="Helps C."/>
        </authorList>
    </citation>
    <scope>NUCLEOTIDE SEQUENCE</scope>
    <source>
        <strain evidence="13">1497V</strain>
        <strain evidence="14">Cello</strain>
        <strain evidence="15">K2487</strain>
    </source>
</reference>
<keyword evidence="9" id="KW-0472">Membrane</keyword>
<evidence type="ECO:0000313" key="13">
    <source>
        <dbReference type="EMBL" id="ABO20807.1"/>
    </source>
</evidence>
<dbReference type="InterPro" id="IPR036709">
    <property type="entry name" value="Autotransporte_beta_dom_sf"/>
</dbReference>
<dbReference type="NCBIfam" id="TIGR01376">
    <property type="entry name" value="POMP_repeat"/>
    <property type="match status" value="4"/>
</dbReference>
<dbReference type="PROSITE" id="PS51208">
    <property type="entry name" value="AUTOTRANSPORTER"/>
    <property type="match status" value="1"/>
</dbReference>
<name>A8QM62_9CHLA</name>
<evidence type="ECO:0000313" key="15">
    <source>
        <dbReference type="EMBL" id="ABO20819.1"/>
    </source>
</evidence>
<sequence>MKIRFSTSFSAYLLIFLLTCLSLSLHASPTQATCPFQSFEYEQLLCQKLFSDIPEEQNTLEGLTNSTGTITVENYKNVICSQKISSKNGGVLDATSVVVQNIQNDIKFILNITAQKGGVIHTTGNCSITQNLGKQYYIGNQSNAPAYASTSTNYGGAICCGGNLELSKNRGAICFAYNTAIMRGGAVSSDASFKITGNSAPILLMNNLALNQQGGAIYCQNCEISNNSEPIYITSNSSSIGGACHATSTVEIRNNSNLIFFANNSGVCDRPIGAVSSGGAISATTIKIEDNSGPVCFNNNTVDRNGGALWCQTLTIKNNGPVQFIKNRARWGGALLIKNDGTCDLSADNGDIIFNNNCGTYSQLYRNTMHCTAGTTLKVGAKKNYCVKFYDPIQCHYPSPLITFNNEDYHEGTVLLSGIFVPDSFKDEANFISNIKNPITIKYGVLAIEDRAGLAVYKITQENSTVRLGNGAVVRTNVKATDTSDQTSNGSALNITNLALNLPSLIQKGAQAPKIWIYPTSSTTNNTTTYTEDDKPTITLSGPLQLLNSDNEYPYDSLNLSSGITRVPFLYLCDNATKKITITDLDIQTINKSKHYGYQGVWSPYWEEYTTTANSASPETANTSHRILYVDWTPTGYIPNPKYKTPLIANALWGSVYTTLSGMHTLLSPEANPKYFELGGQGLIMTIRQRDRLGIRGFRMESAGYAATSSAATKINHKISFAFSQQISHIKEHTTSNKVSSKNYFGGIQLRFPWLGDALVSTASLAYNYGDHIAKHFYAEDNKDSEGYFSSYTFGACLNFMLNLNLMSNVFSVAPFIEALACRATLSNFIEQRDFARKFTVNRPLENITLPIGVIMQWAHDWIFPIIWHVQLAYHPVIYRHYPQVLTTLLSSNGSWLSSGTPIDRQSLSVHVNHSTRLFSNLKMTLSYRGDFASSTVCNYLKAECGLTF</sequence>
<evidence type="ECO:0000256" key="9">
    <source>
        <dbReference type="ARBA" id="ARBA00023136"/>
    </source>
</evidence>
<evidence type="ECO:0000256" key="3">
    <source>
        <dbReference type="ARBA" id="ARBA00007542"/>
    </source>
</evidence>
<keyword evidence="10" id="KW-0998">Cell outer membrane</keyword>
<keyword evidence="5" id="KW-0134">Cell wall</keyword>
<reference evidence="13" key="1">
    <citation type="submission" date="2006-10" db="EMBL/GenBank/DDBJ databases">
        <authorList>
            <person name="Helps C.R."/>
            <person name="Harley R."/>
        </authorList>
    </citation>
    <scope>NUCLEOTIDE SEQUENCE</scope>
    <source>
        <strain evidence="13">1497V</strain>
        <strain evidence="14">Cello</strain>
        <strain evidence="15">K2487</strain>
    </source>
</reference>
<evidence type="ECO:0000256" key="6">
    <source>
        <dbReference type="ARBA" id="ARBA00022525"/>
    </source>
</evidence>
<feature type="domain" description="Autotransporter" evidence="12">
    <location>
        <begin position="645"/>
        <end position="949"/>
    </location>
</feature>
<organism evidence="13">
    <name type="scientific">Chlamydia felis</name>
    <dbReference type="NCBI Taxonomy" id="83556"/>
    <lineage>
        <taxon>Bacteria</taxon>
        <taxon>Pseudomonadati</taxon>
        <taxon>Chlamydiota</taxon>
        <taxon>Chlamydiia</taxon>
        <taxon>Chlamydiales</taxon>
        <taxon>Chlamydiaceae</taxon>
        <taxon>Chlamydia/Chlamydophila group</taxon>
        <taxon>Chlamydia</taxon>
    </lineage>
</organism>
<comment type="subcellular location">
    <subcellularLocation>
        <location evidence="2">Cell outer membrane</location>
        <topology evidence="2">Peripheral membrane protein</topology>
        <orientation evidence="2">Extracellular side</orientation>
    </subcellularLocation>
    <subcellularLocation>
        <location evidence="1">Secreted</location>
        <location evidence="1">Cell wall</location>
    </subcellularLocation>
</comment>
<dbReference type="InterPro" id="IPR003368">
    <property type="entry name" value="POMP_repeat"/>
</dbReference>
<dbReference type="InterPro" id="IPR005546">
    <property type="entry name" value="Autotransporte_beta"/>
</dbReference>
<dbReference type="SMART" id="SM00869">
    <property type="entry name" value="Autotransporter"/>
    <property type="match status" value="1"/>
</dbReference>
<dbReference type="Pfam" id="PF07548">
    <property type="entry name" value="ChlamPMP_M"/>
    <property type="match status" value="1"/>
</dbReference>
<dbReference type="InterPro" id="IPR011427">
    <property type="entry name" value="Polymorphic_membr_middle"/>
</dbReference>
<dbReference type="SUPFAM" id="SSF103515">
    <property type="entry name" value="Autotransporter"/>
    <property type="match status" value="1"/>
</dbReference>
<dbReference type="GO" id="GO:0009279">
    <property type="term" value="C:cell outer membrane"/>
    <property type="evidence" value="ECO:0007669"/>
    <property type="project" value="UniProtKB-SubCell"/>
</dbReference>
<evidence type="ECO:0000256" key="2">
    <source>
        <dbReference type="ARBA" id="ARBA00004416"/>
    </source>
</evidence>
<evidence type="ECO:0000256" key="4">
    <source>
        <dbReference type="ARBA" id="ARBA00022452"/>
    </source>
</evidence>
<keyword evidence="6" id="KW-0964">Secreted</keyword>
<accession>A8QM62</accession>
<evidence type="ECO:0000313" key="14">
    <source>
        <dbReference type="EMBL" id="ABO20813.1"/>
    </source>
</evidence>
<dbReference type="Gene3D" id="2.40.128.130">
    <property type="entry name" value="Autotransporter beta-domain"/>
    <property type="match status" value="1"/>
</dbReference>
<dbReference type="OMA" id="ACHATST"/>
<evidence type="ECO:0000256" key="8">
    <source>
        <dbReference type="ARBA" id="ARBA00022729"/>
    </source>
</evidence>
<dbReference type="EMBL" id="EF090727">
    <property type="protein sequence ID" value="ABO20807.1"/>
    <property type="molecule type" value="Genomic_DNA"/>
</dbReference>
<protein>
    <submittedName>
        <fullName evidence="13">Pmp18</fullName>
    </submittedName>
</protein>
<keyword evidence="8 11" id="KW-0732">Signal</keyword>
<feature type="signal peptide" evidence="11">
    <location>
        <begin position="1"/>
        <end position="27"/>
    </location>
</feature>
<evidence type="ECO:0000256" key="1">
    <source>
        <dbReference type="ARBA" id="ARBA00004191"/>
    </source>
</evidence>
<keyword evidence="4" id="KW-1134">Transmembrane beta strand</keyword>
<keyword evidence="7" id="KW-0812">Transmembrane</keyword>
<evidence type="ECO:0000259" key="12">
    <source>
        <dbReference type="PROSITE" id="PS51208"/>
    </source>
</evidence>
<evidence type="ECO:0000256" key="7">
    <source>
        <dbReference type="ARBA" id="ARBA00022692"/>
    </source>
</evidence>
<dbReference type="EMBL" id="EF092095">
    <property type="protein sequence ID" value="ABO20819.1"/>
    <property type="molecule type" value="Genomic_DNA"/>
</dbReference>
<evidence type="ECO:0000256" key="5">
    <source>
        <dbReference type="ARBA" id="ARBA00022512"/>
    </source>
</evidence>
<evidence type="ECO:0000256" key="11">
    <source>
        <dbReference type="SAM" id="SignalP"/>
    </source>
</evidence>
<gene>
    <name evidence="13" type="primary">pmp18</name>
</gene>
<dbReference type="Pfam" id="PF03797">
    <property type="entry name" value="Autotransporter"/>
    <property type="match status" value="1"/>
</dbReference>